<gene>
    <name evidence="2" type="ORF">QVD17_31328</name>
</gene>
<name>A0AAD8NGW8_TARER</name>
<evidence type="ECO:0000256" key="1">
    <source>
        <dbReference type="SAM" id="MobiDB-lite"/>
    </source>
</evidence>
<proteinExistence type="predicted"/>
<reference evidence="2" key="1">
    <citation type="journal article" date="2023" name="bioRxiv">
        <title>Improved chromosome-level genome assembly for marigold (Tagetes erecta).</title>
        <authorList>
            <person name="Jiang F."/>
            <person name="Yuan L."/>
            <person name="Wang S."/>
            <person name="Wang H."/>
            <person name="Xu D."/>
            <person name="Wang A."/>
            <person name="Fan W."/>
        </authorList>
    </citation>
    <scope>NUCLEOTIDE SEQUENCE</scope>
    <source>
        <strain evidence="2">WSJ</strain>
        <tissue evidence="2">Leaf</tissue>
    </source>
</reference>
<keyword evidence="3" id="KW-1185">Reference proteome</keyword>
<dbReference type="EMBL" id="JAUHHV010000008">
    <property type="protein sequence ID" value="KAK1415545.1"/>
    <property type="molecule type" value="Genomic_DNA"/>
</dbReference>
<evidence type="ECO:0000313" key="3">
    <source>
        <dbReference type="Proteomes" id="UP001229421"/>
    </source>
</evidence>
<comment type="caution">
    <text evidence="2">The sequence shown here is derived from an EMBL/GenBank/DDBJ whole genome shotgun (WGS) entry which is preliminary data.</text>
</comment>
<sequence>MPSAPLIQRSRSLHPRPYHHSSLTNPHSINRSFNTENLQKCRKLHFFSFPIRRSIIFSIKFTPRVELEKIKYSFIVLFDEFDEISCLL</sequence>
<accession>A0AAD8NGW8</accession>
<dbReference type="AlphaFoldDB" id="A0AAD8NGW8"/>
<protein>
    <submittedName>
        <fullName evidence="2">Uncharacterized protein</fullName>
    </submittedName>
</protein>
<feature type="region of interest" description="Disordered" evidence="1">
    <location>
        <begin position="1"/>
        <end position="27"/>
    </location>
</feature>
<dbReference type="Proteomes" id="UP001229421">
    <property type="component" value="Unassembled WGS sequence"/>
</dbReference>
<organism evidence="2 3">
    <name type="scientific">Tagetes erecta</name>
    <name type="common">African marigold</name>
    <dbReference type="NCBI Taxonomy" id="13708"/>
    <lineage>
        <taxon>Eukaryota</taxon>
        <taxon>Viridiplantae</taxon>
        <taxon>Streptophyta</taxon>
        <taxon>Embryophyta</taxon>
        <taxon>Tracheophyta</taxon>
        <taxon>Spermatophyta</taxon>
        <taxon>Magnoliopsida</taxon>
        <taxon>eudicotyledons</taxon>
        <taxon>Gunneridae</taxon>
        <taxon>Pentapetalae</taxon>
        <taxon>asterids</taxon>
        <taxon>campanulids</taxon>
        <taxon>Asterales</taxon>
        <taxon>Asteraceae</taxon>
        <taxon>Asteroideae</taxon>
        <taxon>Heliantheae alliance</taxon>
        <taxon>Tageteae</taxon>
        <taxon>Tagetes</taxon>
    </lineage>
</organism>
<evidence type="ECO:0000313" key="2">
    <source>
        <dbReference type="EMBL" id="KAK1415545.1"/>
    </source>
</evidence>